<evidence type="ECO:0000313" key="11">
    <source>
        <dbReference type="Proteomes" id="UP000460949"/>
    </source>
</evidence>
<dbReference type="InterPro" id="IPR003856">
    <property type="entry name" value="LPS_length_determ_N"/>
</dbReference>
<evidence type="ECO:0000256" key="4">
    <source>
        <dbReference type="ARBA" id="ARBA00022692"/>
    </source>
</evidence>
<dbReference type="RefSeq" id="WP_160836536.1">
    <property type="nucleotide sequence ID" value="NZ_WMET01000002.1"/>
</dbReference>
<dbReference type="PANTHER" id="PTHR32309">
    <property type="entry name" value="TYROSINE-PROTEIN KINASE"/>
    <property type="match status" value="1"/>
</dbReference>
<proteinExistence type="inferred from homology"/>
<evidence type="ECO:0000256" key="1">
    <source>
        <dbReference type="ARBA" id="ARBA00004651"/>
    </source>
</evidence>
<feature type="transmembrane region" description="Helical" evidence="8">
    <location>
        <begin position="178"/>
        <end position="198"/>
    </location>
</feature>
<comment type="caution">
    <text evidence="10">The sequence shown here is derived from an EMBL/GenBank/DDBJ whole genome shotgun (WGS) entry which is preliminary data.</text>
</comment>
<evidence type="ECO:0000256" key="7">
    <source>
        <dbReference type="SAM" id="MobiDB-lite"/>
    </source>
</evidence>
<name>A0A845E367_9BACI</name>
<feature type="transmembrane region" description="Helical" evidence="8">
    <location>
        <begin position="18"/>
        <end position="40"/>
    </location>
</feature>
<keyword evidence="4 8" id="KW-0812">Transmembrane</keyword>
<dbReference type="EMBL" id="WMET01000002">
    <property type="protein sequence ID" value="MYL20114.1"/>
    <property type="molecule type" value="Genomic_DNA"/>
</dbReference>
<dbReference type="AlphaFoldDB" id="A0A845E367"/>
<sequence>MEETISLKEIFEVIKKRLWMIIGLAATAAVISALYTIFLVTPTYEASSQFIVNQTQSEQQNAAYDINDIRTNVELINTYNVIIESPRILDQVASELNLDISAGALANKLQVSNANESQVVNVTATDNNALMAADIANTTVEVFKEEVPQLMNGVDNINVLTEANVGSNPAPVSPNTTLNIAIALVVGLMLGIGLAFLLEYLDTSIKSETDIDETLGLPVLGVVSTISSENTTNPGRSKKKKREAGTVRGESVGT</sequence>
<evidence type="ECO:0000256" key="2">
    <source>
        <dbReference type="ARBA" id="ARBA00006683"/>
    </source>
</evidence>
<feature type="region of interest" description="Disordered" evidence="7">
    <location>
        <begin position="228"/>
        <end position="254"/>
    </location>
</feature>
<reference evidence="10 11" key="1">
    <citation type="submission" date="2019-11" db="EMBL/GenBank/DDBJ databases">
        <title>Genome sequences of 17 halophilic strains isolated from different environments.</title>
        <authorList>
            <person name="Furrow R.E."/>
        </authorList>
    </citation>
    <scope>NUCLEOTIDE SEQUENCE [LARGE SCALE GENOMIC DNA]</scope>
    <source>
        <strain evidence="10 11">22511_23_Filter</strain>
    </source>
</reference>
<dbReference type="GO" id="GO:0004713">
    <property type="term" value="F:protein tyrosine kinase activity"/>
    <property type="evidence" value="ECO:0007669"/>
    <property type="project" value="TreeGrafter"/>
</dbReference>
<feature type="domain" description="Polysaccharide chain length determinant N-terminal" evidence="9">
    <location>
        <begin position="3"/>
        <end position="96"/>
    </location>
</feature>
<comment type="subcellular location">
    <subcellularLocation>
        <location evidence="1">Cell membrane</location>
        <topology evidence="1">Multi-pass membrane protein</topology>
    </subcellularLocation>
</comment>
<comment type="similarity">
    <text evidence="2">Belongs to the CpsC/CapA family.</text>
</comment>
<keyword evidence="5 8" id="KW-1133">Transmembrane helix</keyword>
<accession>A0A845E367</accession>
<evidence type="ECO:0000256" key="6">
    <source>
        <dbReference type="ARBA" id="ARBA00023136"/>
    </source>
</evidence>
<evidence type="ECO:0000313" key="10">
    <source>
        <dbReference type="EMBL" id="MYL20114.1"/>
    </source>
</evidence>
<evidence type="ECO:0000259" key="9">
    <source>
        <dbReference type="Pfam" id="PF02706"/>
    </source>
</evidence>
<keyword evidence="6 8" id="KW-0472">Membrane</keyword>
<protein>
    <submittedName>
        <fullName evidence="10">Capsular biosynthesis protein</fullName>
    </submittedName>
</protein>
<gene>
    <name evidence="10" type="ORF">GLW04_09475</name>
</gene>
<keyword evidence="3" id="KW-1003">Cell membrane</keyword>
<evidence type="ECO:0000256" key="5">
    <source>
        <dbReference type="ARBA" id="ARBA00022989"/>
    </source>
</evidence>
<evidence type="ECO:0000256" key="3">
    <source>
        <dbReference type="ARBA" id="ARBA00022475"/>
    </source>
</evidence>
<dbReference type="InterPro" id="IPR050445">
    <property type="entry name" value="Bact_polysacc_biosynth/exp"/>
</dbReference>
<evidence type="ECO:0000256" key="8">
    <source>
        <dbReference type="SAM" id="Phobius"/>
    </source>
</evidence>
<dbReference type="PANTHER" id="PTHR32309:SF13">
    <property type="entry name" value="FERRIC ENTEROBACTIN TRANSPORT PROTEIN FEPE"/>
    <property type="match status" value="1"/>
</dbReference>
<organism evidence="10 11">
    <name type="scientific">Halobacillus litoralis</name>
    <dbReference type="NCBI Taxonomy" id="45668"/>
    <lineage>
        <taxon>Bacteria</taxon>
        <taxon>Bacillati</taxon>
        <taxon>Bacillota</taxon>
        <taxon>Bacilli</taxon>
        <taxon>Bacillales</taxon>
        <taxon>Bacillaceae</taxon>
        <taxon>Halobacillus</taxon>
    </lineage>
</organism>
<dbReference type="Pfam" id="PF02706">
    <property type="entry name" value="Wzz"/>
    <property type="match status" value="1"/>
</dbReference>
<dbReference type="Proteomes" id="UP000460949">
    <property type="component" value="Unassembled WGS sequence"/>
</dbReference>
<dbReference type="GO" id="GO:0005886">
    <property type="term" value="C:plasma membrane"/>
    <property type="evidence" value="ECO:0007669"/>
    <property type="project" value="UniProtKB-SubCell"/>
</dbReference>